<sequence length="210" mass="24724">MLLAGEELRRTTPTRSEEQPGEYGRTRHQRFRETPYSPPQHHRIPSHPRQHVFPTLPAPPDTKDEFYNKLETTISINSFFRTKTQHKVSWRHPCSKHWHQLDLILVRRAAIKNVLHTRTYHSADCDTDHSLVCCKIKLQHKRFHRGKNQGKPRIDVSKMSQPDFVQQFVKRYENELATSRTGHSATEKWATLWDTMHRTALVTFGRTTGK</sequence>
<accession>A0A812DSF4</accession>
<dbReference type="EMBL" id="CAHIKZ030004332">
    <property type="protein sequence ID" value="CAE1309676.1"/>
    <property type="molecule type" value="Genomic_DNA"/>
</dbReference>
<evidence type="ECO:0000313" key="3">
    <source>
        <dbReference type="Proteomes" id="UP000597762"/>
    </source>
</evidence>
<protein>
    <submittedName>
        <fullName evidence="2">Uncharacterized protein</fullName>
    </submittedName>
</protein>
<feature type="region of interest" description="Disordered" evidence="1">
    <location>
        <begin position="1"/>
        <end position="52"/>
    </location>
</feature>
<comment type="caution">
    <text evidence="2">The sequence shown here is derived from an EMBL/GenBank/DDBJ whole genome shotgun (WGS) entry which is preliminary data.</text>
</comment>
<proteinExistence type="predicted"/>
<dbReference type="Proteomes" id="UP000597762">
    <property type="component" value="Unassembled WGS sequence"/>
</dbReference>
<reference evidence="2" key="1">
    <citation type="submission" date="2021-01" db="EMBL/GenBank/DDBJ databases">
        <authorList>
            <person name="Li R."/>
            <person name="Bekaert M."/>
        </authorList>
    </citation>
    <scope>NUCLEOTIDE SEQUENCE</scope>
    <source>
        <strain evidence="2">Farmed</strain>
    </source>
</reference>
<keyword evidence="3" id="KW-1185">Reference proteome</keyword>
<organism evidence="2 3">
    <name type="scientific">Acanthosepion pharaonis</name>
    <name type="common">Pharaoh cuttlefish</name>
    <name type="synonym">Sepia pharaonis</name>
    <dbReference type="NCBI Taxonomy" id="158019"/>
    <lineage>
        <taxon>Eukaryota</taxon>
        <taxon>Metazoa</taxon>
        <taxon>Spiralia</taxon>
        <taxon>Lophotrochozoa</taxon>
        <taxon>Mollusca</taxon>
        <taxon>Cephalopoda</taxon>
        <taxon>Coleoidea</taxon>
        <taxon>Decapodiformes</taxon>
        <taxon>Sepiida</taxon>
        <taxon>Sepiina</taxon>
        <taxon>Sepiidae</taxon>
        <taxon>Acanthosepion</taxon>
    </lineage>
</organism>
<evidence type="ECO:0000256" key="1">
    <source>
        <dbReference type="SAM" id="MobiDB-lite"/>
    </source>
</evidence>
<dbReference type="AlphaFoldDB" id="A0A812DSF4"/>
<evidence type="ECO:0000313" key="2">
    <source>
        <dbReference type="EMBL" id="CAE1309676.1"/>
    </source>
</evidence>
<feature type="compositionally biased region" description="Basic residues" evidence="1">
    <location>
        <begin position="40"/>
        <end position="50"/>
    </location>
</feature>
<gene>
    <name evidence="2" type="ORF">SPHA_61373</name>
</gene>
<name>A0A812DSF4_ACAPH</name>
<feature type="compositionally biased region" description="Basic and acidic residues" evidence="1">
    <location>
        <begin position="1"/>
        <end position="18"/>
    </location>
</feature>
<dbReference type="OrthoDB" id="10062692at2759"/>